<name>A0ACB7SE96_HYAAI</name>
<sequence>MPTRRAKPHGEAERGVLAAGSRPECSAAPAQTSTDNHPELGTDVMDTDDQDTETQVSSVADAEDDSLSPAELPQEELTSDTENAEKHSARESDEDAKNAPDDSDARGGSESSTCDARMLAEERRERASGKDRWRTRAAPPLPKNDMIIMRFRPGLVVKELKTYNVARAIERASGDPETFESDKFLLRPRNGSNIIIASTAYEEVAEKILKIKALELNGPKYPVNTYISTPAGYLKGMVHVWNVISQKMNS</sequence>
<comment type="caution">
    <text evidence="1">The sequence shown here is derived from an EMBL/GenBank/DDBJ whole genome shotgun (WGS) entry which is preliminary data.</text>
</comment>
<protein>
    <submittedName>
        <fullName evidence="1">Uncharacterized protein</fullName>
    </submittedName>
</protein>
<accession>A0ACB7SE96</accession>
<dbReference type="Proteomes" id="UP000821845">
    <property type="component" value="Chromosome 5"/>
</dbReference>
<evidence type="ECO:0000313" key="1">
    <source>
        <dbReference type="EMBL" id="KAH6931477.1"/>
    </source>
</evidence>
<reference evidence="1" key="1">
    <citation type="submission" date="2020-05" db="EMBL/GenBank/DDBJ databases">
        <title>Large-scale comparative analyses of tick genomes elucidate their genetic diversity and vector capacities.</title>
        <authorList>
            <person name="Jia N."/>
            <person name="Wang J."/>
            <person name="Shi W."/>
            <person name="Du L."/>
            <person name="Sun Y."/>
            <person name="Zhan W."/>
            <person name="Jiang J."/>
            <person name="Wang Q."/>
            <person name="Zhang B."/>
            <person name="Ji P."/>
            <person name="Sakyi L.B."/>
            <person name="Cui X."/>
            <person name="Yuan T."/>
            <person name="Jiang B."/>
            <person name="Yang W."/>
            <person name="Lam T.T.-Y."/>
            <person name="Chang Q."/>
            <person name="Ding S."/>
            <person name="Wang X."/>
            <person name="Zhu J."/>
            <person name="Ruan X."/>
            <person name="Zhao L."/>
            <person name="Wei J."/>
            <person name="Que T."/>
            <person name="Du C."/>
            <person name="Cheng J."/>
            <person name="Dai P."/>
            <person name="Han X."/>
            <person name="Huang E."/>
            <person name="Gao Y."/>
            <person name="Liu J."/>
            <person name="Shao H."/>
            <person name="Ye R."/>
            <person name="Li L."/>
            <person name="Wei W."/>
            <person name="Wang X."/>
            <person name="Wang C."/>
            <person name="Yang T."/>
            <person name="Huo Q."/>
            <person name="Li W."/>
            <person name="Guo W."/>
            <person name="Chen H."/>
            <person name="Zhou L."/>
            <person name="Ni X."/>
            <person name="Tian J."/>
            <person name="Zhou Y."/>
            <person name="Sheng Y."/>
            <person name="Liu T."/>
            <person name="Pan Y."/>
            <person name="Xia L."/>
            <person name="Li J."/>
            <person name="Zhao F."/>
            <person name="Cao W."/>
        </authorList>
    </citation>
    <scope>NUCLEOTIDE SEQUENCE</scope>
    <source>
        <strain evidence="1">Hyas-2018</strain>
    </source>
</reference>
<dbReference type="EMBL" id="CM023485">
    <property type="protein sequence ID" value="KAH6931477.1"/>
    <property type="molecule type" value="Genomic_DNA"/>
</dbReference>
<organism evidence="1 2">
    <name type="scientific">Hyalomma asiaticum</name>
    <name type="common">Tick</name>
    <dbReference type="NCBI Taxonomy" id="266040"/>
    <lineage>
        <taxon>Eukaryota</taxon>
        <taxon>Metazoa</taxon>
        <taxon>Ecdysozoa</taxon>
        <taxon>Arthropoda</taxon>
        <taxon>Chelicerata</taxon>
        <taxon>Arachnida</taxon>
        <taxon>Acari</taxon>
        <taxon>Parasitiformes</taxon>
        <taxon>Ixodida</taxon>
        <taxon>Ixodoidea</taxon>
        <taxon>Ixodidae</taxon>
        <taxon>Hyalomminae</taxon>
        <taxon>Hyalomma</taxon>
    </lineage>
</organism>
<keyword evidence="2" id="KW-1185">Reference proteome</keyword>
<gene>
    <name evidence="1" type="ORF">HPB50_024669</name>
</gene>
<evidence type="ECO:0000313" key="2">
    <source>
        <dbReference type="Proteomes" id="UP000821845"/>
    </source>
</evidence>
<proteinExistence type="predicted"/>